<dbReference type="InterPro" id="IPR011009">
    <property type="entry name" value="Kinase-like_dom_sf"/>
</dbReference>
<dbReference type="SUPFAM" id="SSF56112">
    <property type="entry name" value="Protein kinase-like (PK-like)"/>
    <property type="match status" value="1"/>
</dbReference>
<evidence type="ECO:0000256" key="7">
    <source>
        <dbReference type="PROSITE-ProRule" id="PRU10141"/>
    </source>
</evidence>
<evidence type="ECO:0000259" key="10">
    <source>
        <dbReference type="PROSITE" id="PS50137"/>
    </source>
</evidence>
<dbReference type="InterPro" id="IPR014720">
    <property type="entry name" value="dsRBD_dom"/>
</dbReference>
<evidence type="ECO:0000256" key="5">
    <source>
        <dbReference type="ARBA" id="ARBA00037982"/>
    </source>
</evidence>
<dbReference type="AlphaFoldDB" id="A0A8C6UZK4"/>
<feature type="domain" description="DRBM" evidence="10">
    <location>
        <begin position="3"/>
        <end position="71"/>
    </location>
</feature>
<dbReference type="GO" id="GO:0003723">
    <property type="term" value="F:RNA binding"/>
    <property type="evidence" value="ECO:0007669"/>
    <property type="project" value="UniProtKB-UniRule"/>
</dbReference>
<dbReference type="PROSITE" id="PS00107">
    <property type="entry name" value="PROTEIN_KINASE_ATP"/>
    <property type="match status" value="1"/>
</dbReference>
<dbReference type="SMART" id="SM00220">
    <property type="entry name" value="S_TKc"/>
    <property type="match status" value="1"/>
</dbReference>
<evidence type="ECO:0000256" key="6">
    <source>
        <dbReference type="PROSITE-ProRule" id="PRU00266"/>
    </source>
</evidence>
<evidence type="ECO:0000259" key="9">
    <source>
        <dbReference type="PROSITE" id="PS50011"/>
    </source>
</evidence>
<proteinExistence type="inferred from homology"/>
<dbReference type="InterPro" id="IPR000719">
    <property type="entry name" value="Prot_kinase_dom"/>
</dbReference>
<evidence type="ECO:0000256" key="2">
    <source>
        <dbReference type="ARBA" id="ARBA00022741"/>
    </source>
</evidence>
<dbReference type="InterPro" id="IPR050339">
    <property type="entry name" value="CC_SR_Kinase"/>
</dbReference>
<comment type="similarity">
    <text evidence="5">Belongs to the protein kinase superfamily. Ser/Thr protein kinase family. GCN2 subfamily.</text>
</comment>
<feature type="binding site" evidence="7">
    <location>
        <position position="211"/>
    </location>
    <ligand>
        <name>ATP</name>
        <dbReference type="ChEBI" id="CHEBI:30616"/>
    </ligand>
</feature>
<sequence>HGKLRRKLNELAQRKRWELNYEAVCSAGPDHIKTFTQRVVLNGQPYANGVGKNEKEAQQIAAKNALEGLLDSAPEPVNIKQIVPPSPVCIRAVESTTIGPAIITTCCKFGVGDKEYPRPAYGITEKEAKEAAAKLVNHELCGTQLALSTLQEQSDGDSEVQYINKLFSCSLTAFFCRFFTEYDRIKSLGKGAFGSVFKARQKLLGKDFAVKIIRCKKKALREARALSELSHVNIVRYYTCWMEDTQYQCDSSTDSNSSSQSSDNAPEMFLYIEMELCDTKTLRVWIDEKNTQNVNKSQGNPQRREESLKIAQQLITGVEYIHSKSFIHRDLKPANILFGCDDKVKIGDFGLVTDESNNEEIPIERTVYIGTRSYMSPEQVRDFSWIFCFGLIYFELLWNLVTGHERQDNCFVLFSIQGEIIKSMLSDQPQDRPEASEVKLELEQCGQLLTISSLSSSKEVPVPRPPHHDLANN</sequence>
<keyword evidence="8" id="KW-0723">Serine/threonine-protein kinase</keyword>
<dbReference type="Gene3D" id="3.30.200.20">
    <property type="entry name" value="Phosphorylase Kinase, domain 1"/>
    <property type="match status" value="1"/>
</dbReference>
<dbReference type="SMART" id="SM00358">
    <property type="entry name" value="DSRM"/>
    <property type="match status" value="1"/>
</dbReference>
<dbReference type="GO" id="GO:0005634">
    <property type="term" value="C:nucleus"/>
    <property type="evidence" value="ECO:0007669"/>
    <property type="project" value="TreeGrafter"/>
</dbReference>
<organism evidence="11 12">
    <name type="scientific">Neogobius melanostomus</name>
    <name type="common">round goby</name>
    <dbReference type="NCBI Taxonomy" id="47308"/>
    <lineage>
        <taxon>Eukaryota</taxon>
        <taxon>Metazoa</taxon>
        <taxon>Chordata</taxon>
        <taxon>Craniata</taxon>
        <taxon>Vertebrata</taxon>
        <taxon>Euteleostomi</taxon>
        <taxon>Actinopterygii</taxon>
        <taxon>Neopterygii</taxon>
        <taxon>Teleostei</taxon>
        <taxon>Neoteleostei</taxon>
        <taxon>Acanthomorphata</taxon>
        <taxon>Gobiaria</taxon>
        <taxon>Gobiiformes</taxon>
        <taxon>Gobioidei</taxon>
        <taxon>Gobiidae</taxon>
        <taxon>Benthophilinae</taxon>
        <taxon>Neogobiini</taxon>
        <taxon>Neogobius</taxon>
    </lineage>
</organism>
<evidence type="ECO:0000313" key="11">
    <source>
        <dbReference type="Ensembl" id="ENSNMLP00000041502.1"/>
    </source>
</evidence>
<dbReference type="Gene3D" id="3.30.160.20">
    <property type="match status" value="1"/>
</dbReference>
<evidence type="ECO:0000313" key="12">
    <source>
        <dbReference type="Proteomes" id="UP000694523"/>
    </source>
</evidence>
<dbReference type="GO" id="GO:0005524">
    <property type="term" value="F:ATP binding"/>
    <property type="evidence" value="ECO:0007669"/>
    <property type="project" value="UniProtKB-UniRule"/>
</dbReference>
<keyword evidence="4 7" id="KW-0067">ATP-binding</keyword>
<reference evidence="11" key="1">
    <citation type="submission" date="2025-08" db="UniProtKB">
        <authorList>
            <consortium name="Ensembl"/>
        </authorList>
    </citation>
    <scope>IDENTIFICATION</scope>
</reference>
<dbReference type="InterPro" id="IPR008271">
    <property type="entry name" value="Ser/Thr_kinase_AS"/>
</dbReference>
<evidence type="ECO:0000256" key="8">
    <source>
        <dbReference type="RuleBase" id="RU000304"/>
    </source>
</evidence>
<keyword evidence="6" id="KW-0694">RNA-binding</keyword>
<evidence type="ECO:0000256" key="3">
    <source>
        <dbReference type="ARBA" id="ARBA00022777"/>
    </source>
</evidence>
<evidence type="ECO:0000256" key="1">
    <source>
        <dbReference type="ARBA" id="ARBA00022679"/>
    </source>
</evidence>
<evidence type="ECO:0000256" key="4">
    <source>
        <dbReference type="ARBA" id="ARBA00022840"/>
    </source>
</evidence>
<dbReference type="PANTHER" id="PTHR11042">
    <property type="entry name" value="EUKARYOTIC TRANSLATION INITIATION FACTOR 2-ALPHA KINASE EIF2-ALPHA KINASE -RELATED"/>
    <property type="match status" value="1"/>
</dbReference>
<dbReference type="PROSITE" id="PS50011">
    <property type="entry name" value="PROTEIN_KINASE_DOM"/>
    <property type="match status" value="1"/>
</dbReference>
<reference evidence="11" key="2">
    <citation type="submission" date="2025-09" db="UniProtKB">
        <authorList>
            <consortium name="Ensembl"/>
        </authorList>
    </citation>
    <scope>IDENTIFICATION</scope>
</reference>
<dbReference type="PROSITE" id="PS00108">
    <property type="entry name" value="PROTEIN_KINASE_ST"/>
    <property type="match status" value="1"/>
</dbReference>
<feature type="domain" description="Protein kinase" evidence="9">
    <location>
        <begin position="182"/>
        <end position="449"/>
    </location>
</feature>
<dbReference type="PANTHER" id="PTHR11042:SF166">
    <property type="entry name" value="EUKARYOTIC TRANSLATION INITIATION FACTOR 2-ALPHA KINASE 3"/>
    <property type="match status" value="1"/>
</dbReference>
<name>A0A8C6UZK4_9GOBI</name>
<protein>
    <submittedName>
        <fullName evidence="11">Eukaryotic translation initiation factor 2-alpha kinase 2</fullName>
    </submittedName>
</protein>
<keyword evidence="2 7" id="KW-0547">Nucleotide-binding</keyword>
<dbReference type="GO" id="GO:0004694">
    <property type="term" value="F:eukaryotic translation initiation factor 2alpha kinase activity"/>
    <property type="evidence" value="ECO:0007669"/>
    <property type="project" value="TreeGrafter"/>
</dbReference>
<dbReference type="Proteomes" id="UP000694523">
    <property type="component" value="Unplaced"/>
</dbReference>
<keyword evidence="3" id="KW-0418">Kinase</keyword>
<dbReference type="SUPFAM" id="SSF54768">
    <property type="entry name" value="dsRNA-binding domain-like"/>
    <property type="match status" value="1"/>
</dbReference>
<keyword evidence="12" id="KW-1185">Reference proteome</keyword>
<dbReference type="PROSITE" id="PS50137">
    <property type="entry name" value="DS_RBD"/>
    <property type="match status" value="1"/>
</dbReference>
<dbReference type="InterPro" id="IPR017441">
    <property type="entry name" value="Protein_kinase_ATP_BS"/>
</dbReference>
<dbReference type="Ensembl" id="ENSNMLT00000046129.1">
    <property type="protein sequence ID" value="ENSNMLP00000041502.1"/>
    <property type="gene ID" value="ENSNMLG00000025400.1"/>
</dbReference>
<dbReference type="Pfam" id="PF00069">
    <property type="entry name" value="Pkinase"/>
    <property type="match status" value="1"/>
</dbReference>
<keyword evidence="1" id="KW-0808">Transferase</keyword>
<accession>A0A8C6UZK4</accession>
<dbReference type="Gene3D" id="1.10.510.10">
    <property type="entry name" value="Transferase(Phosphotransferase) domain 1"/>
    <property type="match status" value="1"/>
</dbReference>
<dbReference type="Pfam" id="PF00035">
    <property type="entry name" value="dsrm"/>
    <property type="match status" value="1"/>
</dbReference>
<dbReference type="GO" id="GO:0005737">
    <property type="term" value="C:cytoplasm"/>
    <property type="evidence" value="ECO:0007669"/>
    <property type="project" value="TreeGrafter"/>
</dbReference>